<evidence type="ECO:0000259" key="2">
    <source>
        <dbReference type="Pfam" id="PF03795"/>
    </source>
</evidence>
<dbReference type="PANTHER" id="PTHR33606">
    <property type="entry name" value="PROTEIN YCII"/>
    <property type="match status" value="1"/>
</dbReference>
<protein>
    <submittedName>
        <fullName evidence="3">Putative enzyme</fullName>
    </submittedName>
</protein>
<accession>A0A090E720</accession>
<reference evidence="10" key="2">
    <citation type="submission" date="2014-08" db="EMBL/GenBank/DDBJ databases">
        <authorList>
            <person name="Edwards T."/>
        </authorList>
    </citation>
    <scope>NUCLEOTIDE SEQUENCE [LARGE SCALE GENOMIC DNA]</scope>
</reference>
<dbReference type="Proteomes" id="UP000182888">
    <property type="component" value="Unassembled WGS sequence"/>
</dbReference>
<comment type="similarity">
    <text evidence="1">Belongs to the YciI family.</text>
</comment>
<dbReference type="Proteomes" id="UP000045285">
    <property type="component" value="Unassembled WGS sequence"/>
</dbReference>
<dbReference type="Pfam" id="PF03795">
    <property type="entry name" value="YCII"/>
    <property type="match status" value="1"/>
</dbReference>
<dbReference type="EMBL" id="CCNB01000046">
    <property type="protein sequence ID" value="CDX46453.1"/>
    <property type="molecule type" value="Genomic_DNA"/>
</dbReference>
<evidence type="ECO:0000313" key="3">
    <source>
        <dbReference type="EMBL" id="CDX22880.1"/>
    </source>
</evidence>
<dbReference type="Proteomes" id="UP000046122">
    <property type="component" value="Unassembled WGS sequence"/>
</dbReference>
<dbReference type="Proteomes" id="UP000046373">
    <property type="component" value="Unassembled WGS sequence"/>
</dbReference>
<dbReference type="AlphaFoldDB" id="A0A090E720"/>
<evidence type="ECO:0000313" key="8">
    <source>
        <dbReference type="Proteomes" id="UP000046122"/>
    </source>
</evidence>
<dbReference type="STRING" id="69974.MPLDJ20_90025"/>
<keyword evidence="7" id="KW-1185">Reference proteome</keyword>
<dbReference type="NCBIfam" id="NF009502">
    <property type="entry name" value="PRK12863.1-1"/>
    <property type="match status" value="1"/>
</dbReference>
<dbReference type="InterPro" id="IPR005545">
    <property type="entry name" value="YCII"/>
</dbReference>
<reference evidence="7" key="3">
    <citation type="submission" date="2014-08" db="EMBL/GenBank/DDBJ databases">
        <authorList>
            <person name="Moulin L."/>
        </authorList>
    </citation>
    <scope>NUCLEOTIDE SEQUENCE [LARGE SCALE GENOMIC DNA]</scope>
</reference>
<dbReference type="GeneID" id="31893808"/>
<organism evidence="3 7">
    <name type="scientific">Mesorhizobium plurifarium</name>
    <dbReference type="NCBI Taxonomy" id="69974"/>
    <lineage>
        <taxon>Bacteria</taxon>
        <taxon>Pseudomonadati</taxon>
        <taxon>Pseudomonadota</taxon>
        <taxon>Alphaproteobacteria</taxon>
        <taxon>Hyphomicrobiales</taxon>
        <taxon>Phyllobacteriaceae</taxon>
        <taxon>Mesorhizobium</taxon>
    </lineage>
</organism>
<gene>
    <name evidence="3" type="primary">yciI</name>
    <name evidence="5" type="ORF">MPL1032_100302</name>
    <name evidence="3" type="ORF">MPL3356_40130</name>
    <name evidence="6" type="ORF">MPL3365_150121</name>
    <name evidence="4" type="ORF">MPLDJ20_90025</name>
</gene>
<dbReference type="EMBL" id="CCND01000002">
    <property type="protein sequence ID" value="CDX49987.1"/>
    <property type="molecule type" value="Genomic_DNA"/>
</dbReference>
<evidence type="ECO:0000313" key="6">
    <source>
        <dbReference type="EMBL" id="CDX52401.1"/>
    </source>
</evidence>
<evidence type="ECO:0000313" key="10">
    <source>
        <dbReference type="Proteomes" id="UP000182888"/>
    </source>
</evidence>
<reference evidence="8 9" key="4">
    <citation type="submission" date="2014-08" db="EMBL/GenBank/DDBJ databases">
        <authorList>
            <person name="Moulin Lionel"/>
        </authorList>
    </citation>
    <scope>NUCLEOTIDE SEQUENCE [LARGE SCALE GENOMIC DNA]</scope>
</reference>
<dbReference type="InterPro" id="IPR051807">
    <property type="entry name" value="Sec-metab_biosynth-assoc"/>
</dbReference>
<evidence type="ECO:0000313" key="7">
    <source>
        <dbReference type="Proteomes" id="UP000045285"/>
    </source>
</evidence>
<evidence type="ECO:0000313" key="4">
    <source>
        <dbReference type="EMBL" id="CDX46453.1"/>
    </source>
</evidence>
<sequence>MLFALICKDKPGSLQLRVDTRPAHAAFLEGLISEGRLAFAGPFLDADGKPDGSLVMIEAPDMAGAQALAAADPYAKAGLFESVQIRPWNWVFQKPAGA</sequence>
<proteinExistence type="inferred from homology"/>
<dbReference type="PANTHER" id="PTHR33606:SF3">
    <property type="entry name" value="PROTEIN YCII"/>
    <property type="match status" value="1"/>
</dbReference>
<dbReference type="EMBL" id="CCNE01000007">
    <property type="protein sequence ID" value="CDX52401.1"/>
    <property type="molecule type" value="Genomic_DNA"/>
</dbReference>
<dbReference type="SUPFAM" id="SSF54909">
    <property type="entry name" value="Dimeric alpha+beta barrel"/>
    <property type="match status" value="1"/>
</dbReference>
<evidence type="ECO:0000256" key="1">
    <source>
        <dbReference type="ARBA" id="ARBA00007689"/>
    </source>
</evidence>
<reference evidence="5" key="1">
    <citation type="submission" date="2014-08" db="EMBL/GenBank/DDBJ databases">
        <title>DNA barcoding of Bradysia (Diptera: Sciaridae) for detection of the immature stages on agricultural crops.</title>
        <authorList>
            <person name="Shin S."/>
            <person name="Jung S."/>
            <person name="Heller K."/>
            <person name="Menzel F."/>
            <person name="Hong T.-K."/>
            <person name="Lee H."/>
            <person name="Lee S."/>
        </authorList>
    </citation>
    <scope>NUCLEOTIDE SEQUENCE</scope>
</reference>
<dbReference type="InterPro" id="IPR011008">
    <property type="entry name" value="Dimeric_a/b-barrel"/>
</dbReference>
<dbReference type="Gene3D" id="3.30.70.1060">
    <property type="entry name" value="Dimeric alpha+beta barrel"/>
    <property type="match status" value="1"/>
</dbReference>
<name>A0A090E720_MESPL</name>
<evidence type="ECO:0000313" key="5">
    <source>
        <dbReference type="EMBL" id="CDX49987.1"/>
    </source>
</evidence>
<evidence type="ECO:0000313" key="9">
    <source>
        <dbReference type="Proteomes" id="UP000046373"/>
    </source>
</evidence>
<dbReference type="EMBL" id="CCMZ01000034">
    <property type="protein sequence ID" value="CDX22880.1"/>
    <property type="molecule type" value="Genomic_DNA"/>
</dbReference>
<feature type="domain" description="YCII-related" evidence="2">
    <location>
        <begin position="1"/>
        <end position="89"/>
    </location>
</feature>
<dbReference type="RefSeq" id="WP_040991461.1">
    <property type="nucleotide sequence ID" value="NZ_CCNB01000046.1"/>
</dbReference>